<keyword evidence="2" id="KW-0805">Transcription regulation</keyword>
<dbReference type="SMART" id="SM00906">
    <property type="entry name" value="Fungal_trans"/>
    <property type="match status" value="1"/>
</dbReference>
<dbReference type="AlphaFoldDB" id="A0A6G1GAG1"/>
<evidence type="ECO:0000256" key="1">
    <source>
        <dbReference type="ARBA" id="ARBA00022723"/>
    </source>
</evidence>
<reference evidence="7 9" key="1">
    <citation type="submission" date="2020-01" db="EMBL/GenBank/DDBJ databases">
        <authorList>
            <consortium name="DOE Joint Genome Institute"/>
            <person name="Haridas S."/>
            <person name="Albert R."/>
            <person name="Binder M."/>
            <person name="Bloem J."/>
            <person name="Labutti K."/>
            <person name="Salamov A."/>
            <person name="Andreopoulos B."/>
            <person name="Baker S.E."/>
            <person name="Barry K."/>
            <person name="Bills G."/>
            <person name="Bluhm B.H."/>
            <person name="Cannon C."/>
            <person name="Castanera R."/>
            <person name="Culley D.E."/>
            <person name="Daum C."/>
            <person name="Ezra D."/>
            <person name="Gonzalez J.B."/>
            <person name="Henrissat B."/>
            <person name="Kuo A."/>
            <person name="Liang C."/>
            <person name="Lipzen A."/>
            <person name="Lutzoni F."/>
            <person name="Magnuson J."/>
            <person name="Mondo S."/>
            <person name="Nolan M."/>
            <person name="Ohm R."/>
            <person name="Pangilinan J."/>
            <person name="Park H.-J."/>
            <person name="Ramirez L."/>
            <person name="Alfaro M."/>
            <person name="Sun H."/>
            <person name="Tritt A."/>
            <person name="Yoshinaga Y."/>
            <person name="Zwiers L.-H."/>
            <person name="Turgeon B.G."/>
            <person name="Goodwin S.B."/>
            <person name="Spatafora J.W."/>
            <person name="Crous P.W."/>
            <person name="Grigoriev I.V."/>
        </authorList>
    </citation>
    <scope>NUCLEOTIDE SEQUENCE</scope>
    <source>
        <strain evidence="7 9">CBS 781.70</strain>
    </source>
</reference>
<dbReference type="Proteomes" id="UP000504638">
    <property type="component" value="Unplaced"/>
</dbReference>
<proteinExistence type="predicted"/>
<dbReference type="InterPro" id="IPR007219">
    <property type="entry name" value="XnlR_reg_dom"/>
</dbReference>
<dbReference type="EMBL" id="ML975152">
    <property type="protein sequence ID" value="KAF1815077.1"/>
    <property type="molecule type" value="Genomic_DNA"/>
</dbReference>
<keyword evidence="3" id="KW-0804">Transcription</keyword>
<sequence length="758" mass="84063">MMERGKTSSKSPLDMPKSPADSNRIRKLRKGTHSCFECRRRKIKCIYAENQTVCTECFARGSKCIDQEHADTDSIVDNRKNLRERVARLESLLDTLLTERSEKGAIEALRTLGESPGPQTPLSADITADLDSDTTDHAPGSLLALFDNAVLSRAAVRPKELGTIERGPSPGGMPNSGNTTYPTQSINVDTGSAEEGNKSGVPKLTCEKDRRVRDALLRLLPPVDQVLKNLKQNYAELWATFKMRCPGNSGNEDIGAFATRVLREGNPAQSGILVLCVASSAQGINQEELMSAVDRLVVSDDEYAGTIDGLECLIVLGKSYSDIGQPRRAWLTFRRGLNLCQLNGMHRNHHLSNARSSIWWGLYNGDRVMSLMLGLPYAINDTHCNMEVNGQPILGDVRPETFPHRVSIIIGKIIDRNQCLAEATFSSTLQLDQELETLELKMPAHWWRVEPQPPKGNPEGVSTWQELILGLMFFQQARVYLHMPWMLKSADNPRYEHSRRTCLNGAREMLRLYNILCGRGNPSYECKAVDFLGFTASALLCLGVLGYGRIDLAHDPQQDDRDWDMIYVALDIFKRASTAVGGKVAAQSHAALKTLSGARYHTQIGPESDPSKIIHVVIPYFGTISVRPGEKYHHISRTPSLAQSTPVFSTGQCTPSTSTCSLDLSHDVSQTGNSQKHSPNSFNADPLIAYDGFYSSMYDTQQPPDEGLATGIPECNLGSWPTAVNMDIDQDWSWFFPEQQQTHQPPLPSHPLRPIQYA</sequence>
<dbReference type="Gene3D" id="4.10.240.10">
    <property type="entry name" value="Zn(2)-C6 fungal-type DNA-binding domain"/>
    <property type="match status" value="1"/>
</dbReference>
<keyword evidence="1" id="KW-0479">Metal-binding</keyword>
<name>A0A6G1GAG1_9PEZI</name>
<dbReference type="GO" id="GO:0003677">
    <property type="term" value="F:DNA binding"/>
    <property type="evidence" value="ECO:0007669"/>
    <property type="project" value="InterPro"/>
</dbReference>
<dbReference type="SUPFAM" id="SSF57701">
    <property type="entry name" value="Zn2/Cys6 DNA-binding domain"/>
    <property type="match status" value="1"/>
</dbReference>
<evidence type="ECO:0000259" key="6">
    <source>
        <dbReference type="PROSITE" id="PS50048"/>
    </source>
</evidence>
<accession>A0A6G1GAG1</accession>
<dbReference type="PANTHER" id="PTHR47840">
    <property type="entry name" value="ZN(II)2CYS6 TRANSCRIPTION FACTOR (EUROFUNG)-RELATED"/>
    <property type="match status" value="1"/>
</dbReference>
<evidence type="ECO:0000256" key="3">
    <source>
        <dbReference type="ARBA" id="ARBA00023163"/>
    </source>
</evidence>
<feature type="region of interest" description="Disordered" evidence="5">
    <location>
        <begin position="739"/>
        <end position="758"/>
    </location>
</feature>
<dbReference type="RefSeq" id="XP_033536708.1">
    <property type="nucleotide sequence ID" value="XM_033674653.1"/>
</dbReference>
<dbReference type="PANTHER" id="PTHR47840:SF1">
    <property type="entry name" value="ZN(II)2CYS6 TRANSCRIPTION FACTOR (EUROFUNG)"/>
    <property type="match status" value="1"/>
</dbReference>
<evidence type="ECO:0000313" key="9">
    <source>
        <dbReference type="RefSeq" id="XP_033536708.1"/>
    </source>
</evidence>
<dbReference type="InterPro" id="IPR001138">
    <property type="entry name" value="Zn2Cys6_DnaBD"/>
</dbReference>
<keyword evidence="4" id="KW-0539">Nucleus</keyword>
<dbReference type="CDD" id="cd00067">
    <property type="entry name" value="GAL4"/>
    <property type="match status" value="1"/>
</dbReference>
<dbReference type="PROSITE" id="PS00463">
    <property type="entry name" value="ZN2_CY6_FUNGAL_1"/>
    <property type="match status" value="1"/>
</dbReference>
<dbReference type="GeneID" id="54415223"/>
<dbReference type="PROSITE" id="PS50048">
    <property type="entry name" value="ZN2_CY6_FUNGAL_2"/>
    <property type="match status" value="1"/>
</dbReference>
<dbReference type="InterPro" id="IPR036864">
    <property type="entry name" value="Zn2-C6_fun-type_DNA-bd_sf"/>
</dbReference>
<dbReference type="GO" id="GO:0006351">
    <property type="term" value="P:DNA-templated transcription"/>
    <property type="evidence" value="ECO:0007669"/>
    <property type="project" value="InterPro"/>
</dbReference>
<evidence type="ECO:0000313" key="7">
    <source>
        <dbReference type="EMBL" id="KAF1815077.1"/>
    </source>
</evidence>
<reference evidence="9" key="2">
    <citation type="submission" date="2020-04" db="EMBL/GenBank/DDBJ databases">
        <authorList>
            <consortium name="NCBI Genome Project"/>
        </authorList>
    </citation>
    <scope>NUCLEOTIDE SEQUENCE</scope>
    <source>
        <strain evidence="9">CBS 781.70</strain>
    </source>
</reference>
<evidence type="ECO:0000313" key="8">
    <source>
        <dbReference type="Proteomes" id="UP000504638"/>
    </source>
</evidence>
<evidence type="ECO:0000256" key="2">
    <source>
        <dbReference type="ARBA" id="ARBA00023015"/>
    </source>
</evidence>
<dbReference type="GO" id="GO:0008270">
    <property type="term" value="F:zinc ion binding"/>
    <property type="evidence" value="ECO:0007669"/>
    <property type="project" value="InterPro"/>
</dbReference>
<dbReference type="SMART" id="SM00066">
    <property type="entry name" value="GAL4"/>
    <property type="match status" value="1"/>
</dbReference>
<evidence type="ECO:0000256" key="5">
    <source>
        <dbReference type="SAM" id="MobiDB-lite"/>
    </source>
</evidence>
<dbReference type="OrthoDB" id="6509908at2759"/>
<dbReference type="GO" id="GO:0000981">
    <property type="term" value="F:DNA-binding transcription factor activity, RNA polymerase II-specific"/>
    <property type="evidence" value="ECO:0007669"/>
    <property type="project" value="InterPro"/>
</dbReference>
<reference evidence="9" key="3">
    <citation type="submission" date="2025-04" db="UniProtKB">
        <authorList>
            <consortium name="RefSeq"/>
        </authorList>
    </citation>
    <scope>IDENTIFICATION</scope>
    <source>
        <strain evidence="9">CBS 781.70</strain>
    </source>
</reference>
<keyword evidence="8" id="KW-1185">Reference proteome</keyword>
<evidence type="ECO:0000256" key="4">
    <source>
        <dbReference type="ARBA" id="ARBA00023242"/>
    </source>
</evidence>
<organism evidence="7">
    <name type="scientific">Eremomyces bilateralis CBS 781.70</name>
    <dbReference type="NCBI Taxonomy" id="1392243"/>
    <lineage>
        <taxon>Eukaryota</taxon>
        <taxon>Fungi</taxon>
        <taxon>Dikarya</taxon>
        <taxon>Ascomycota</taxon>
        <taxon>Pezizomycotina</taxon>
        <taxon>Dothideomycetes</taxon>
        <taxon>Dothideomycetes incertae sedis</taxon>
        <taxon>Eremomycetales</taxon>
        <taxon>Eremomycetaceae</taxon>
        <taxon>Eremomyces</taxon>
    </lineage>
</organism>
<dbReference type="CDD" id="cd12148">
    <property type="entry name" value="fungal_TF_MHR"/>
    <property type="match status" value="1"/>
</dbReference>
<feature type="region of interest" description="Disordered" evidence="5">
    <location>
        <begin position="1"/>
        <end position="25"/>
    </location>
</feature>
<protein>
    <recommendedName>
        <fullName evidence="6">Zn(2)-C6 fungal-type domain-containing protein</fullName>
    </recommendedName>
</protein>
<feature type="domain" description="Zn(2)-C6 fungal-type" evidence="6">
    <location>
        <begin position="34"/>
        <end position="64"/>
    </location>
</feature>
<gene>
    <name evidence="7 9" type="ORF">P152DRAFT_244678</name>
</gene>